<feature type="region of interest" description="Disordered" evidence="8">
    <location>
        <begin position="40"/>
        <end position="129"/>
    </location>
</feature>
<dbReference type="EMBL" id="MCFC01000002">
    <property type="protein sequence ID" value="ORY34725.1"/>
    <property type="molecule type" value="Genomic_DNA"/>
</dbReference>
<dbReference type="AlphaFoldDB" id="A0A1Y2BKV5"/>
<dbReference type="PANTHER" id="PTHR14360">
    <property type="entry name" value="PROTEIN FMP32, MITOCHONDRIAL"/>
    <property type="match status" value="1"/>
</dbReference>
<sequence length="397" mass="44358">MPPFLHPSRYLTLRKSIHALPRMIKASQLPCRFVRPITIQAGPTTSPDRHDPGSFQLVDDPPPSSSNSYSASSSQSQPSSSTSSSSSGRIPNPRERDLAEHRDLDSDTDTAISVVPPRRSEDRWTTIPPVPPLDTYGLIQFFQSHGFDRNTSLVLVDVLKALMEWRRKQLMETLSSRSDLGEGNVHFRAELARTRADLLSSIRKDNIWLQSMAGQIKRDLEALDDKIKEDVGTLRHDIEMELNNRKTDNRSEIKQFDLAIEDINNKCTIAIGEMKTEIEQTKWDATRRAISVIILIVVSGIAITSYNSRPKKSAIAKAVSPVQKEPPPAMQDVAAGDDEDIWTGADTEEKLEKILSDSVGKVEIPVRRSEGKPKREERGVLRSGSRGDLDVDHIGRI</sequence>
<dbReference type="Proteomes" id="UP000193986">
    <property type="component" value="Unassembled WGS sequence"/>
</dbReference>
<keyword evidence="5" id="KW-0175">Coiled coil</keyword>
<evidence type="ECO:0000313" key="9">
    <source>
        <dbReference type="EMBL" id="ORY34725.1"/>
    </source>
</evidence>
<evidence type="ECO:0000313" key="10">
    <source>
        <dbReference type="Proteomes" id="UP000193986"/>
    </source>
</evidence>
<feature type="region of interest" description="Disordered" evidence="8">
    <location>
        <begin position="365"/>
        <end position="397"/>
    </location>
</feature>
<evidence type="ECO:0000256" key="6">
    <source>
        <dbReference type="ARBA" id="ARBA00023128"/>
    </source>
</evidence>
<keyword evidence="10" id="KW-1185">Reference proteome</keyword>
<dbReference type="Pfam" id="PF07798">
    <property type="entry name" value="CCDC90-like"/>
    <property type="match status" value="1"/>
</dbReference>
<dbReference type="OrthoDB" id="1552at2759"/>
<evidence type="ECO:0000256" key="8">
    <source>
        <dbReference type="SAM" id="MobiDB-lite"/>
    </source>
</evidence>
<dbReference type="InParanoid" id="A0A1Y2BKV5"/>
<protein>
    <submittedName>
        <fullName evidence="9">Uncharacterized protein</fullName>
    </submittedName>
</protein>
<dbReference type="STRING" id="71784.A0A1Y2BKV5"/>
<dbReference type="GO" id="GO:0016020">
    <property type="term" value="C:membrane"/>
    <property type="evidence" value="ECO:0007669"/>
    <property type="project" value="UniProtKB-SubCell"/>
</dbReference>
<dbReference type="PANTHER" id="PTHR14360:SF12">
    <property type="entry name" value="MOZ PROTEIN REPRESENTS A CHROMATIN-ASSOCIATED ACETYLTRANSFERASE"/>
    <property type="match status" value="1"/>
</dbReference>
<keyword evidence="3" id="KW-0812">Transmembrane</keyword>
<comment type="caution">
    <text evidence="9">The sequence shown here is derived from an EMBL/GenBank/DDBJ whole genome shotgun (WGS) entry which is preliminary data.</text>
</comment>
<keyword evidence="6" id="KW-0496">Mitochondrion</keyword>
<feature type="compositionally biased region" description="Low complexity" evidence="8">
    <location>
        <begin position="65"/>
        <end position="87"/>
    </location>
</feature>
<evidence type="ECO:0000256" key="4">
    <source>
        <dbReference type="ARBA" id="ARBA00022989"/>
    </source>
</evidence>
<dbReference type="InterPro" id="IPR024461">
    <property type="entry name" value="CCDC90-like"/>
</dbReference>
<keyword evidence="7" id="KW-0472">Membrane</keyword>
<evidence type="ECO:0000256" key="3">
    <source>
        <dbReference type="ARBA" id="ARBA00022692"/>
    </source>
</evidence>
<feature type="compositionally biased region" description="Basic and acidic residues" evidence="8">
    <location>
        <begin position="92"/>
        <end position="105"/>
    </location>
</feature>
<keyword evidence="4" id="KW-1133">Transmembrane helix</keyword>
<dbReference type="GO" id="GO:0005739">
    <property type="term" value="C:mitochondrion"/>
    <property type="evidence" value="ECO:0007669"/>
    <property type="project" value="UniProtKB-SubCell"/>
</dbReference>
<accession>A0A1Y2BKV5</accession>
<reference evidence="9 10" key="1">
    <citation type="submission" date="2016-07" db="EMBL/GenBank/DDBJ databases">
        <title>Pervasive Adenine N6-methylation of Active Genes in Fungi.</title>
        <authorList>
            <consortium name="DOE Joint Genome Institute"/>
            <person name="Mondo S.J."/>
            <person name="Dannebaum R.O."/>
            <person name="Kuo R.C."/>
            <person name="Labutti K."/>
            <person name="Haridas S."/>
            <person name="Kuo A."/>
            <person name="Salamov A."/>
            <person name="Ahrendt S.R."/>
            <person name="Lipzen A."/>
            <person name="Sullivan W."/>
            <person name="Andreopoulos W.B."/>
            <person name="Clum A."/>
            <person name="Lindquist E."/>
            <person name="Daum C."/>
            <person name="Ramamoorthy G.K."/>
            <person name="Gryganskyi A."/>
            <person name="Culley D."/>
            <person name="Magnuson J.K."/>
            <person name="James T.Y."/>
            <person name="O'Malley M.A."/>
            <person name="Stajich J.E."/>
            <person name="Spatafora J.W."/>
            <person name="Visel A."/>
            <person name="Grigoriev I.V."/>
        </authorList>
    </citation>
    <scope>NUCLEOTIDE SEQUENCE [LARGE SCALE GENOMIC DNA]</scope>
    <source>
        <strain evidence="9 10">68-887.2</strain>
    </source>
</reference>
<evidence type="ECO:0000256" key="5">
    <source>
        <dbReference type="ARBA" id="ARBA00023054"/>
    </source>
</evidence>
<gene>
    <name evidence="9" type="ORF">BCR39DRAFT_514175</name>
</gene>
<evidence type="ECO:0000256" key="1">
    <source>
        <dbReference type="ARBA" id="ARBA00004173"/>
    </source>
</evidence>
<evidence type="ECO:0000256" key="2">
    <source>
        <dbReference type="ARBA" id="ARBA00004370"/>
    </source>
</evidence>
<name>A0A1Y2BKV5_9TREE</name>
<organism evidence="9 10">
    <name type="scientific">Naematelia encephala</name>
    <dbReference type="NCBI Taxonomy" id="71784"/>
    <lineage>
        <taxon>Eukaryota</taxon>
        <taxon>Fungi</taxon>
        <taxon>Dikarya</taxon>
        <taxon>Basidiomycota</taxon>
        <taxon>Agaricomycotina</taxon>
        <taxon>Tremellomycetes</taxon>
        <taxon>Tremellales</taxon>
        <taxon>Naemateliaceae</taxon>
        <taxon>Naematelia</taxon>
    </lineage>
</organism>
<comment type="subcellular location">
    <subcellularLocation>
        <location evidence="2">Membrane</location>
    </subcellularLocation>
    <subcellularLocation>
        <location evidence="1">Mitochondrion</location>
    </subcellularLocation>
</comment>
<proteinExistence type="predicted"/>
<evidence type="ECO:0000256" key="7">
    <source>
        <dbReference type="ARBA" id="ARBA00023136"/>
    </source>
</evidence>